<sequence length="124" mass="13552">MENNEQGPVINPVENPAPAPVEVSNDEKTMAMLAHLLGIFTSFIAPLIIFLMKKDQSAFVAEESKEALNFQIMMAVVIYVGGSFTCGVLAVVGGILTLIWGIMACLKARDGIHYKYPINLRLIK</sequence>
<evidence type="ECO:0000256" key="4">
    <source>
        <dbReference type="ARBA" id="ARBA00023136"/>
    </source>
</evidence>
<keyword evidence="3 5" id="KW-1133">Transmembrane helix</keyword>
<dbReference type="EMBL" id="JAUSVL010000001">
    <property type="protein sequence ID" value="MDQ0289675.1"/>
    <property type="molecule type" value="Genomic_DNA"/>
</dbReference>
<keyword evidence="2 5" id="KW-0812">Transmembrane</keyword>
<gene>
    <name evidence="6" type="ORF">J3R75_001782</name>
</gene>
<dbReference type="AlphaFoldDB" id="A0AAE4ANQ0"/>
<dbReference type="RefSeq" id="WP_307261132.1">
    <property type="nucleotide sequence ID" value="NZ_JAUSVL010000001.1"/>
</dbReference>
<dbReference type="InterPro" id="IPR019109">
    <property type="entry name" value="MamF_MmsF"/>
</dbReference>
<evidence type="ECO:0000256" key="1">
    <source>
        <dbReference type="ARBA" id="ARBA00004141"/>
    </source>
</evidence>
<evidence type="ECO:0000256" key="3">
    <source>
        <dbReference type="ARBA" id="ARBA00022989"/>
    </source>
</evidence>
<keyword evidence="4 5" id="KW-0472">Membrane</keyword>
<name>A0AAE4ANQ0_9BACT</name>
<reference evidence="6" key="1">
    <citation type="submission" date="2023-07" db="EMBL/GenBank/DDBJ databases">
        <title>Genomic Encyclopedia of Type Strains, Phase IV (KMG-IV): sequencing the most valuable type-strain genomes for metagenomic binning, comparative biology and taxonomic classification.</title>
        <authorList>
            <person name="Goeker M."/>
        </authorList>
    </citation>
    <scope>NUCLEOTIDE SEQUENCE</scope>
    <source>
        <strain evidence="6">DSM 24202</strain>
    </source>
</reference>
<keyword evidence="7" id="KW-1185">Reference proteome</keyword>
<proteinExistence type="predicted"/>
<feature type="transmembrane region" description="Helical" evidence="5">
    <location>
        <begin position="72"/>
        <end position="103"/>
    </location>
</feature>
<evidence type="ECO:0000256" key="2">
    <source>
        <dbReference type="ARBA" id="ARBA00022692"/>
    </source>
</evidence>
<organism evidence="6 7">
    <name type="scientific">Oligosphaera ethanolica</name>
    <dbReference type="NCBI Taxonomy" id="760260"/>
    <lineage>
        <taxon>Bacteria</taxon>
        <taxon>Pseudomonadati</taxon>
        <taxon>Lentisphaerota</taxon>
        <taxon>Oligosphaeria</taxon>
        <taxon>Oligosphaerales</taxon>
        <taxon>Oligosphaeraceae</taxon>
        <taxon>Oligosphaera</taxon>
    </lineage>
</organism>
<evidence type="ECO:0000313" key="6">
    <source>
        <dbReference type="EMBL" id="MDQ0289675.1"/>
    </source>
</evidence>
<feature type="transmembrane region" description="Helical" evidence="5">
    <location>
        <begin position="30"/>
        <end position="51"/>
    </location>
</feature>
<dbReference type="Pfam" id="PF09685">
    <property type="entry name" value="MamF_MmsF"/>
    <property type="match status" value="1"/>
</dbReference>
<accession>A0AAE4ANQ0</accession>
<dbReference type="Proteomes" id="UP001238163">
    <property type="component" value="Unassembled WGS sequence"/>
</dbReference>
<comment type="caution">
    <text evidence="6">The sequence shown here is derived from an EMBL/GenBank/DDBJ whole genome shotgun (WGS) entry which is preliminary data.</text>
</comment>
<protein>
    <submittedName>
        <fullName evidence="6">Tic20 family protein</fullName>
    </submittedName>
</protein>
<evidence type="ECO:0000256" key="5">
    <source>
        <dbReference type="SAM" id="Phobius"/>
    </source>
</evidence>
<evidence type="ECO:0000313" key="7">
    <source>
        <dbReference type="Proteomes" id="UP001238163"/>
    </source>
</evidence>
<comment type="subcellular location">
    <subcellularLocation>
        <location evidence="1">Membrane</location>
        <topology evidence="1">Multi-pass membrane protein</topology>
    </subcellularLocation>
</comment>